<keyword evidence="2" id="KW-1185">Reference proteome</keyword>
<accession>A0ABW4IAH1</accession>
<dbReference type="PROSITE" id="PS51257">
    <property type="entry name" value="PROKAR_LIPOPROTEIN"/>
    <property type="match status" value="1"/>
</dbReference>
<dbReference type="Proteomes" id="UP001597118">
    <property type="component" value="Unassembled WGS sequence"/>
</dbReference>
<organism evidence="1 2">
    <name type="scientific">Pseudopedobacter beijingensis</name>
    <dbReference type="NCBI Taxonomy" id="1207056"/>
    <lineage>
        <taxon>Bacteria</taxon>
        <taxon>Pseudomonadati</taxon>
        <taxon>Bacteroidota</taxon>
        <taxon>Sphingobacteriia</taxon>
        <taxon>Sphingobacteriales</taxon>
        <taxon>Sphingobacteriaceae</taxon>
        <taxon>Pseudopedobacter</taxon>
    </lineage>
</organism>
<dbReference type="RefSeq" id="WP_379661663.1">
    <property type="nucleotide sequence ID" value="NZ_JBHUDG010000004.1"/>
</dbReference>
<proteinExistence type="predicted"/>
<reference evidence="2" key="1">
    <citation type="journal article" date="2019" name="Int. J. Syst. Evol. Microbiol.">
        <title>The Global Catalogue of Microorganisms (GCM) 10K type strain sequencing project: providing services to taxonomists for standard genome sequencing and annotation.</title>
        <authorList>
            <consortium name="The Broad Institute Genomics Platform"/>
            <consortium name="The Broad Institute Genome Sequencing Center for Infectious Disease"/>
            <person name="Wu L."/>
            <person name="Ma J."/>
        </authorList>
    </citation>
    <scope>NUCLEOTIDE SEQUENCE [LARGE SCALE GENOMIC DNA]</scope>
    <source>
        <strain evidence="2">CCUG 53762</strain>
    </source>
</reference>
<name>A0ABW4IAH1_9SPHI</name>
<evidence type="ECO:0000313" key="2">
    <source>
        <dbReference type="Proteomes" id="UP001597118"/>
    </source>
</evidence>
<sequence>MNKIFQKILIFSFSIGFLGCKEKYSYDNYPKGYDTKYIVGFDYRYSDVGEPSLANVTINVNKKSEELLEMPIKFFSENIKDFDVEVRLYFRNSHYFLKQQGIITATRFNFSTPDSLALPGIDFNLLNKKGEILTPIKNDSLMYYSIIFPKAIKGVEKLYIKPLDYSGVNHIRSAWFTLVINKVVTNETEVVFNETSLNNSTNNYSVSALSNSYLRRINFINE</sequence>
<evidence type="ECO:0008006" key="3">
    <source>
        <dbReference type="Google" id="ProtNLM"/>
    </source>
</evidence>
<evidence type="ECO:0000313" key="1">
    <source>
        <dbReference type="EMBL" id="MFD1629283.1"/>
    </source>
</evidence>
<protein>
    <recommendedName>
        <fullName evidence="3">DUF4843 domain-containing protein</fullName>
    </recommendedName>
</protein>
<comment type="caution">
    <text evidence="1">The sequence shown here is derived from an EMBL/GenBank/DDBJ whole genome shotgun (WGS) entry which is preliminary data.</text>
</comment>
<gene>
    <name evidence="1" type="ORF">ACFSAH_05295</name>
</gene>
<dbReference type="EMBL" id="JBHUDG010000004">
    <property type="protein sequence ID" value="MFD1629283.1"/>
    <property type="molecule type" value="Genomic_DNA"/>
</dbReference>